<comment type="caution">
    <text evidence="2">The sequence shown here is derived from an EMBL/GenBank/DDBJ whole genome shotgun (WGS) entry which is preliminary data.</text>
</comment>
<evidence type="ECO:0000313" key="2">
    <source>
        <dbReference type="EMBL" id="KAK8394532.1"/>
    </source>
</evidence>
<sequence length="157" mass="17481">MRQSEGMKGAGNDGKLKIPHVTTTTSTTTITTTGPQTVMSTSFRARIANISTASLLLITRHQQEWIVKKLENRHRSLPCYAVPPHAAQALLSARGFSFQGRHPAKVNSPTHDLGDRPTTQHLHYYTQEDEGDKGCGGRQQEQGRVRWKTAGRRHNEV</sequence>
<name>A0AAW0U846_SCYPA</name>
<reference evidence="2 3" key="1">
    <citation type="submission" date="2023-03" db="EMBL/GenBank/DDBJ databases">
        <title>High-quality genome of Scylla paramamosain provides insights in environmental adaptation.</title>
        <authorList>
            <person name="Zhang L."/>
        </authorList>
    </citation>
    <scope>NUCLEOTIDE SEQUENCE [LARGE SCALE GENOMIC DNA]</scope>
    <source>
        <strain evidence="2">LZ_2023a</strain>
        <tissue evidence="2">Muscle</tissue>
    </source>
</reference>
<protein>
    <submittedName>
        <fullName evidence="2">Uncharacterized protein</fullName>
    </submittedName>
</protein>
<evidence type="ECO:0000313" key="3">
    <source>
        <dbReference type="Proteomes" id="UP001487740"/>
    </source>
</evidence>
<dbReference type="Proteomes" id="UP001487740">
    <property type="component" value="Unassembled WGS sequence"/>
</dbReference>
<gene>
    <name evidence="2" type="ORF">O3P69_006596</name>
</gene>
<organism evidence="2 3">
    <name type="scientific">Scylla paramamosain</name>
    <name type="common">Mud crab</name>
    <dbReference type="NCBI Taxonomy" id="85552"/>
    <lineage>
        <taxon>Eukaryota</taxon>
        <taxon>Metazoa</taxon>
        <taxon>Ecdysozoa</taxon>
        <taxon>Arthropoda</taxon>
        <taxon>Crustacea</taxon>
        <taxon>Multicrustacea</taxon>
        <taxon>Malacostraca</taxon>
        <taxon>Eumalacostraca</taxon>
        <taxon>Eucarida</taxon>
        <taxon>Decapoda</taxon>
        <taxon>Pleocyemata</taxon>
        <taxon>Brachyura</taxon>
        <taxon>Eubrachyura</taxon>
        <taxon>Portunoidea</taxon>
        <taxon>Portunidae</taxon>
        <taxon>Portuninae</taxon>
        <taxon>Scylla</taxon>
    </lineage>
</organism>
<dbReference type="EMBL" id="JARAKH010000019">
    <property type="protein sequence ID" value="KAK8394532.1"/>
    <property type="molecule type" value="Genomic_DNA"/>
</dbReference>
<feature type="region of interest" description="Disordered" evidence="1">
    <location>
        <begin position="1"/>
        <end position="33"/>
    </location>
</feature>
<feature type="compositionally biased region" description="Basic residues" evidence="1">
    <location>
        <begin position="145"/>
        <end position="157"/>
    </location>
</feature>
<feature type="compositionally biased region" description="Low complexity" evidence="1">
    <location>
        <begin position="22"/>
        <end position="33"/>
    </location>
</feature>
<dbReference type="AlphaFoldDB" id="A0AAW0U846"/>
<accession>A0AAW0U846</accession>
<evidence type="ECO:0000256" key="1">
    <source>
        <dbReference type="SAM" id="MobiDB-lite"/>
    </source>
</evidence>
<feature type="region of interest" description="Disordered" evidence="1">
    <location>
        <begin position="128"/>
        <end position="157"/>
    </location>
</feature>
<proteinExistence type="predicted"/>
<keyword evidence="3" id="KW-1185">Reference proteome</keyword>